<dbReference type="InterPro" id="IPR026433">
    <property type="entry name" value="MarR_EPS"/>
</dbReference>
<dbReference type="SUPFAM" id="SSF46785">
    <property type="entry name" value="Winged helix' DNA-binding domain"/>
    <property type="match status" value="1"/>
</dbReference>
<protein>
    <submittedName>
        <fullName evidence="1">Transcriptional regulator, MarR family</fullName>
    </submittedName>
</protein>
<dbReference type="Pfam" id="PF13412">
    <property type="entry name" value="HTH_24"/>
    <property type="match status" value="1"/>
</dbReference>
<evidence type="ECO:0000313" key="1">
    <source>
        <dbReference type="EMBL" id="SFV57642.1"/>
    </source>
</evidence>
<dbReference type="EMBL" id="FPHB01000041">
    <property type="protein sequence ID" value="SFV57642.1"/>
    <property type="molecule type" value="Genomic_DNA"/>
</dbReference>
<sequence length="103" mass="12194">MQNEELILQVLRYIEVVQNQKTLAEKLQISLGKTNYVLKALIEKGFIKAENFFANKNKNQYRYLLTEKGIKEKIALTEKFIEKKKQEYDELVSELEILKGKNR</sequence>
<proteinExistence type="predicted"/>
<dbReference type="InterPro" id="IPR036390">
    <property type="entry name" value="WH_DNA-bd_sf"/>
</dbReference>
<dbReference type="AlphaFoldDB" id="A0A1W1BW13"/>
<dbReference type="InterPro" id="IPR036388">
    <property type="entry name" value="WH-like_DNA-bd_sf"/>
</dbReference>
<name>A0A1W1BW13_9ZZZZ</name>
<gene>
    <name evidence="1" type="ORF">MNB_SM-7-1397</name>
</gene>
<dbReference type="Gene3D" id="1.10.10.10">
    <property type="entry name" value="Winged helix-like DNA-binding domain superfamily/Winged helix DNA-binding domain"/>
    <property type="match status" value="1"/>
</dbReference>
<accession>A0A1W1BW13</accession>
<reference evidence="1" key="1">
    <citation type="submission" date="2016-10" db="EMBL/GenBank/DDBJ databases">
        <authorList>
            <person name="de Groot N.N."/>
        </authorList>
    </citation>
    <scope>NUCLEOTIDE SEQUENCE</scope>
</reference>
<organism evidence="1">
    <name type="scientific">hydrothermal vent metagenome</name>
    <dbReference type="NCBI Taxonomy" id="652676"/>
    <lineage>
        <taxon>unclassified sequences</taxon>
        <taxon>metagenomes</taxon>
        <taxon>ecological metagenomes</taxon>
    </lineage>
</organism>
<dbReference type="NCBIfam" id="TIGR04176">
    <property type="entry name" value="MarR_EPS"/>
    <property type="match status" value="1"/>
</dbReference>